<dbReference type="RefSeq" id="WP_151128434.1">
    <property type="nucleotide sequence ID" value="NZ_VZQZ01000005.1"/>
</dbReference>
<dbReference type="Proteomes" id="UP000420562">
    <property type="component" value="Unassembled WGS sequence"/>
</dbReference>
<proteinExistence type="predicted"/>
<reference evidence="1 2" key="1">
    <citation type="submission" date="2019-09" db="EMBL/GenBank/DDBJ databases">
        <title>Geobacter sp. Red96, a novel strain isolated from paddy soil.</title>
        <authorList>
            <person name="Xu Z."/>
            <person name="Masuda Y."/>
            <person name="Itoh H."/>
            <person name="Senoo K."/>
        </authorList>
    </citation>
    <scope>NUCLEOTIDE SEQUENCE [LARGE SCALE GENOMIC DNA]</scope>
    <source>
        <strain evidence="1 2">Red96</strain>
    </source>
</reference>
<dbReference type="EMBL" id="VZQZ01000005">
    <property type="protein sequence ID" value="KAB0665400.1"/>
    <property type="molecule type" value="Genomic_DNA"/>
</dbReference>
<name>A0A7J4ZQQ8_9BACT</name>
<gene>
    <name evidence="1" type="ORF">F6V25_09985</name>
</gene>
<keyword evidence="2" id="KW-1185">Reference proteome</keyword>
<dbReference type="AlphaFoldDB" id="A0A7J4ZQQ8"/>
<organism evidence="1 2">
    <name type="scientific">Oryzomonas japonica</name>
    <dbReference type="NCBI Taxonomy" id="2603858"/>
    <lineage>
        <taxon>Bacteria</taxon>
        <taxon>Pseudomonadati</taxon>
        <taxon>Thermodesulfobacteriota</taxon>
        <taxon>Desulfuromonadia</taxon>
        <taxon>Geobacterales</taxon>
        <taxon>Geobacteraceae</taxon>
        <taxon>Oryzomonas</taxon>
    </lineage>
</organism>
<evidence type="ECO:0000313" key="2">
    <source>
        <dbReference type="Proteomes" id="UP000420562"/>
    </source>
</evidence>
<comment type="caution">
    <text evidence="1">The sequence shown here is derived from an EMBL/GenBank/DDBJ whole genome shotgun (WGS) entry which is preliminary data.</text>
</comment>
<sequence>MFSNMPATSSPLLEGKAALLDKMLAALISAVQFSATTIRSHHTWAIFVRIAEFPSLSSLVAVYMGIVGYTRSEVISNPGFGK</sequence>
<evidence type="ECO:0000313" key="1">
    <source>
        <dbReference type="EMBL" id="KAB0665400.1"/>
    </source>
</evidence>
<protein>
    <submittedName>
        <fullName evidence="1">Uncharacterized protein</fullName>
    </submittedName>
</protein>
<accession>A0A7J4ZQQ8</accession>